<evidence type="ECO:0000259" key="3">
    <source>
        <dbReference type="Pfam" id="PF01571"/>
    </source>
</evidence>
<dbReference type="Pfam" id="PF13510">
    <property type="entry name" value="Fer2_4"/>
    <property type="match status" value="1"/>
</dbReference>
<dbReference type="InterPro" id="IPR006222">
    <property type="entry name" value="GCVT_N"/>
</dbReference>
<keyword evidence="7" id="KW-1185">Reference proteome</keyword>
<dbReference type="Pfam" id="PF07992">
    <property type="entry name" value="Pyr_redox_2"/>
    <property type="match status" value="1"/>
</dbReference>
<dbReference type="PANTHER" id="PTHR43757:SF2">
    <property type="entry name" value="AMINOMETHYLTRANSFERASE, MITOCHONDRIAL"/>
    <property type="match status" value="1"/>
</dbReference>
<feature type="compositionally biased region" description="Basic and acidic residues" evidence="2">
    <location>
        <begin position="890"/>
        <end position="899"/>
    </location>
</feature>
<dbReference type="SUPFAM" id="SSF103025">
    <property type="entry name" value="Folate-binding domain"/>
    <property type="match status" value="1"/>
</dbReference>
<evidence type="ECO:0000259" key="5">
    <source>
        <dbReference type="Pfam" id="PF17806"/>
    </source>
</evidence>
<feature type="domain" description="SoxA A3" evidence="5">
    <location>
        <begin position="483"/>
        <end position="567"/>
    </location>
</feature>
<name>A0A0D0Q195_9RHOB</name>
<feature type="domain" description="GCVT N-terminal" evidence="3">
    <location>
        <begin position="585"/>
        <end position="844"/>
    </location>
</feature>
<dbReference type="GO" id="GO:0008115">
    <property type="term" value="F:sarcosine oxidase activity"/>
    <property type="evidence" value="ECO:0007669"/>
    <property type="project" value="UniProtKB-EC"/>
</dbReference>
<protein>
    <submittedName>
        <fullName evidence="6">Glycine cleavage system T protein (Aminomethyltransferase)</fullName>
        <ecNumber evidence="6">1.5.3.1</ecNumber>
    </submittedName>
</protein>
<dbReference type="Gene3D" id="3.10.20.440">
    <property type="entry name" value="2Fe-2S iron-sulphur cluster binding domain, sarcosine oxidase, alpha subunit, N-terminal domain"/>
    <property type="match status" value="1"/>
</dbReference>
<comment type="caution">
    <text evidence="6">The sequence shown here is derived from an EMBL/GenBank/DDBJ whole genome shotgun (WGS) entry which is preliminary data.</text>
</comment>
<dbReference type="PATRIC" id="fig|1123501.6.peg.3113"/>
<dbReference type="eggNOG" id="COG0446">
    <property type="taxonomic scope" value="Bacteria"/>
</dbReference>
<dbReference type="EC" id="1.5.3.1" evidence="6"/>
<sequence>MRLDGHGLIDRTSPLSFTFDGRRIDAFSGDTVASALLANGVRLVGRSFKYHRPRGIFTCGSEEPSALVTVGRGQGQEPNARATMVEAAEGLEVRSQNAWPSLRVDVMAAADLLHPFFGAGFYYKTFMWPRAFWERLYEPAIRRAAGLGRLSGVPAEDDADKAYSFCELLVIGAGPAGLMAALTAGRAGADVILADEHPRMGGRLLMEAEEVDGLSAADWAEEAVEELASLPNVRLMPRTTVTGAYDGGVYGALQRGASDTFWRITCARAILASGAIERSIAFPGNDRPGVMLAGAVRGYLHRYGVAAGREVAVFGATDDAHRTARDLTRAGVEAVMLDAREDAPAGDGFEVLTRARVTGTTGRHGIATLTVTHAGGARSLHADCLAVSGGWNPALHFTCHHNGRPRWDEALATFVPTPDAVRGLAAAGAARGDFSTHGALAGGAAAGRDALAALGRSAPEAPLPRAEDRPVRQQAFWMVEATGRKWLDLQNDVTDKDIRLSAQEAFRSVEHMKRYTTQGMAADQGKTSNVAALALLADATGRGIPATGTTTFRPPYVPVPIAAMGAGARGRGFAPERRTAADTDHRRRGAPMIEAGLWVRPSYYPAPGETTWRQSCDREVRTVRERVGVCDVSTLGKIEVQGPDAGAFLDIVYANRMSTLAEGRVRYGLMLREDGHVMDDGTCARLPGGRWIVTTTTAAAGPVMRHMDYARQCLARDLDVSLVSVTDHWTQIAVAGPLARRLLDSLGDLPLLPFMGCAETTLGGAPARLFRISFSGEEGYEIAVPARFGASLWRLAVAQAESLGGAPYGLEALNVLRLEKGFLTHAEMDGRTTAYDLGLGGMVADKDAIGVAASRRPGLVDPDRPRLVGLVPIDPAGVMTAGAQPLRPQRRGDAAERAGARHLRRPFADAGPRARPRAAARRTGAARRGDPPRRRDAPRRDGGAGRPDLRLRPGRRADAWLS</sequence>
<keyword evidence="1 6" id="KW-0560">Oxidoreductase</keyword>
<dbReference type="InterPro" id="IPR042204">
    <property type="entry name" value="2Fe-2S-bd_N"/>
</dbReference>
<dbReference type="Pfam" id="PF01571">
    <property type="entry name" value="GCV_T"/>
    <property type="match status" value="1"/>
</dbReference>
<feature type="compositionally biased region" description="Basic and acidic residues" evidence="2">
    <location>
        <begin position="927"/>
        <end position="962"/>
    </location>
</feature>
<dbReference type="InterPro" id="IPR036188">
    <property type="entry name" value="FAD/NAD-bd_sf"/>
</dbReference>
<dbReference type="InterPro" id="IPR027266">
    <property type="entry name" value="TrmE/GcvT-like"/>
</dbReference>
<keyword evidence="6" id="KW-0489">Methyltransferase</keyword>
<feature type="domain" description="FAD/NAD(P)-binding" evidence="4">
    <location>
        <begin position="168"/>
        <end position="413"/>
    </location>
</feature>
<reference evidence="6 7" key="1">
    <citation type="submission" date="2013-01" db="EMBL/GenBank/DDBJ databases">
        <authorList>
            <person name="Fiebig A."/>
            <person name="Goeker M."/>
            <person name="Klenk H.-P.P."/>
        </authorList>
    </citation>
    <scope>NUCLEOTIDE SEQUENCE [LARGE SCALE GENOMIC DNA]</scope>
    <source>
        <strain evidence="6 7">DSM 24838</strain>
    </source>
</reference>
<dbReference type="Gene3D" id="3.30.1360.120">
    <property type="entry name" value="Probable tRNA modification gtpase trme, domain 1"/>
    <property type="match status" value="1"/>
</dbReference>
<dbReference type="SUPFAM" id="SSF51905">
    <property type="entry name" value="FAD/NAD(P)-binding domain"/>
    <property type="match status" value="1"/>
</dbReference>
<keyword evidence="6" id="KW-0808">Transferase</keyword>
<organism evidence="6 7">
    <name type="scientific">Wenxinia marina DSM 24838</name>
    <dbReference type="NCBI Taxonomy" id="1123501"/>
    <lineage>
        <taxon>Bacteria</taxon>
        <taxon>Pseudomonadati</taxon>
        <taxon>Pseudomonadota</taxon>
        <taxon>Alphaproteobacteria</taxon>
        <taxon>Rhodobacterales</taxon>
        <taxon>Roseobacteraceae</taxon>
        <taxon>Wenxinia</taxon>
    </lineage>
</organism>
<dbReference type="eggNOG" id="COG0404">
    <property type="taxonomic scope" value="Bacteria"/>
</dbReference>
<evidence type="ECO:0000313" key="6">
    <source>
        <dbReference type="EMBL" id="KIQ68349.1"/>
    </source>
</evidence>
<dbReference type="PRINTS" id="PR00469">
    <property type="entry name" value="PNDRDTASEII"/>
</dbReference>
<dbReference type="GO" id="GO:0032259">
    <property type="term" value="P:methylation"/>
    <property type="evidence" value="ECO:0007669"/>
    <property type="project" value="UniProtKB-KW"/>
</dbReference>
<proteinExistence type="predicted"/>
<dbReference type="EMBL" id="AONG01000014">
    <property type="protein sequence ID" value="KIQ68349.1"/>
    <property type="molecule type" value="Genomic_DNA"/>
</dbReference>
<dbReference type="AlphaFoldDB" id="A0A0D0Q195"/>
<evidence type="ECO:0000313" key="7">
    <source>
        <dbReference type="Proteomes" id="UP000035100"/>
    </source>
</evidence>
<dbReference type="GO" id="GO:0008168">
    <property type="term" value="F:methyltransferase activity"/>
    <property type="evidence" value="ECO:0007669"/>
    <property type="project" value="UniProtKB-KW"/>
</dbReference>
<evidence type="ECO:0000259" key="4">
    <source>
        <dbReference type="Pfam" id="PF07992"/>
    </source>
</evidence>
<gene>
    <name evidence="6" type="ORF">Wenmar_02996</name>
</gene>
<dbReference type="STRING" id="1123501.Wenmar_02996"/>
<dbReference type="PANTHER" id="PTHR43757">
    <property type="entry name" value="AMINOMETHYLTRANSFERASE"/>
    <property type="match status" value="1"/>
</dbReference>
<dbReference type="PRINTS" id="PR00368">
    <property type="entry name" value="FADPNR"/>
</dbReference>
<dbReference type="InterPro" id="IPR023753">
    <property type="entry name" value="FAD/NAD-binding_dom"/>
</dbReference>
<dbReference type="InterPro" id="IPR028896">
    <property type="entry name" value="GcvT/YgfZ/DmdA"/>
</dbReference>
<feature type="region of interest" description="Disordered" evidence="2">
    <location>
        <begin position="878"/>
        <end position="962"/>
    </location>
</feature>
<dbReference type="InterPro" id="IPR041117">
    <property type="entry name" value="SoxA_A3"/>
</dbReference>
<dbReference type="Pfam" id="PF17806">
    <property type="entry name" value="SO_alpha_A3"/>
    <property type="match status" value="1"/>
</dbReference>
<evidence type="ECO:0000256" key="1">
    <source>
        <dbReference type="ARBA" id="ARBA00023002"/>
    </source>
</evidence>
<dbReference type="Proteomes" id="UP000035100">
    <property type="component" value="Unassembled WGS sequence"/>
</dbReference>
<dbReference type="GO" id="GO:0005829">
    <property type="term" value="C:cytosol"/>
    <property type="evidence" value="ECO:0007669"/>
    <property type="project" value="TreeGrafter"/>
</dbReference>
<dbReference type="Gene3D" id="3.50.50.60">
    <property type="entry name" value="FAD/NAD(P)-binding domain"/>
    <property type="match status" value="1"/>
</dbReference>
<accession>A0A0D0Q195</accession>
<evidence type="ECO:0000256" key="2">
    <source>
        <dbReference type="SAM" id="MobiDB-lite"/>
    </source>
</evidence>